<reference evidence="2" key="2">
    <citation type="journal article" date="2015" name="Fish Shellfish Immunol.">
        <title>Early steps in the European eel (Anguilla anguilla)-Vibrio vulnificus interaction in the gills: Role of the RtxA13 toxin.</title>
        <authorList>
            <person name="Callol A."/>
            <person name="Pajuelo D."/>
            <person name="Ebbesson L."/>
            <person name="Teles M."/>
            <person name="MacKenzie S."/>
            <person name="Amaro C."/>
        </authorList>
    </citation>
    <scope>NUCLEOTIDE SEQUENCE</scope>
</reference>
<accession>A0A0E9S0U0</accession>
<evidence type="ECO:0000259" key="1">
    <source>
        <dbReference type="Pfam" id="PF00750"/>
    </source>
</evidence>
<dbReference type="InterPro" id="IPR014729">
    <property type="entry name" value="Rossmann-like_a/b/a_fold"/>
</dbReference>
<proteinExistence type="predicted"/>
<dbReference type="Pfam" id="PF00750">
    <property type="entry name" value="tRNA-synt_1d"/>
    <property type="match status" value="1"/>
</dbReference>
<reference evidence="2" key="1">
    <citation type="submission" date="2014-11" db="EMBL/GenBank/DDBJ databases">
        <authorList>
            <person name="Amaro Gonzalez C."/>
        </authorList>
    </citation>
    <scope>NUCLEOTIDE SEQUENCE</scope>
</reference>
<sequence length="53" mass="6219">MQFGLLGAGFQNFGSEEKLRVNPLQHLFDVYVRVNREAESDESIWLAAREFFR</sequence>
<organism evidence="2">
    <name type="scientific">Anguilla anguilla</name>
    <name type="common">European freshwater eel</name>
    <name type="synonym">Muraena anguilla</name>
    <dbReference type="NCBI Taxonomy" id="7936"/>
    <lineage>
        <taxon>Eukaryota</taxon>
        <taxon>Metazoa</taxon>
        <taxon>Chordata</taxon>
        <taxon>Craniata</taxon>
        <taxon>Vertebrata</taxon>
        <taxon>Euteleostomi</taxon>
        <taxon>Actinopterygii</taxon>
        <taxon>Neopterygii</taxon>
        <taxon>Teleostei</taxon>
        <taxon>Anguilliformes</taxon>
        <taxon>Anguillidae</taxon>
        <taxon>Anguilla</taxon>
    </lineage>
</organism>
<dbReference type="Gene3D" id="3.40.50.620">
    <property type="entry name" value="HUPs"/>
    <property type="match status" value="1"/>
</dbReference>
<dbReference type="EMBL" id="GBXM01074327">
    <property type="protein sequence ID" value="JAH34250.1"/>
    <property type="molecule type" value="Transcribed_RNA"/>
</dbReference>
<name>A0A0E9S0U0_ANGAN</name>
<dbReference type="AlphaFoldDB" id="A0A0E9S0U0"/>
<feature type="domain" description="Arginyl-tRNA synthetase catalytic core" evidence="1">
    <location>
        <begin position="2"/>
        <end position="52"/>
    </location>
</feature>
<protein>
    <recommendedName>
        <fullName evidence="1">Arginyl-tRNA synthetase catalytic core domain-containing protein</fullName>
    </recommendedName>
</protein>
<evidence type="ECO:0000313" key="2">
    <source>
        <dbReference type="EMBL" id="JAH34250.1"/>
    </source>
</evidence>
<dbReference type="InterPro" id="IPR035684">
    <property type="entry name" value="ArgRS_core"/>
</dbReference>